<evidence type="ECO:0000313" key="1">
    <source>
        <dbReference type="EMBL" id="EMM72682.1"/>
    </source>
</evidence>
<dbReference type="Proteomes" id="UP000012101">
    <property type="component" value="Unassembled WGS sequence"/>
</dbReference>
<dbReference type="AlphaFoldDB" id="M6FNI3"/>
<name>M6FNI3_9LEPT</name>
<organism evidence="1 2">
    <name type="scientific">Leptospira weilii str. 2006001855</name>
    <dbReference type="NCBI Taxonomy" id="996804"/>
    <lineage>
        <taxon>Bacteria</taxon>
        <taxon>Pseudomonadati</taxon>
        <taxon>Spirochaetota</taxon>
        <taxon>Spirochaetia</taxon>
        <taxon>Leptospirales</taxon>
        <taxon>Leptospiraceae</taxon>
        <taxon>Leptospira</taxon>
    </lineage>
</organism>
<dbReference type="EMBL" id="AFJM02000037">
    <property type="protein sequence ID" value="EMM72682.1"/>
    <property type="molecule type" value="Genomic_DNA"/>
</dbReference>
<comment type="caution">
    <text evidence="1">The sequence shown here is derived from an EMBL/GenBank/DDBJ whole genome shotgun (WGS) entry which is preliminary data.</text>
</comment>
<reference evidence="1 2" key="1">
    <citation type="submission" date="2013-01" db="EMBL/GenBank/DDBJ databases">
        <authorList>
            <person name="Harkins D.M."/>
            <person name="Durkin A.S."/>
            <person name="Brinkac L.M."/>
            <person name="Haft D.H."/>
            <person name="Selengut J.D."/>
            <person name="Sanka R."/>
            <person name="DePew J."/>
            <person name="Purushe J."/>
            <person name="Hospenthal D.R."/>
            <person name="Murray C.K."/>
            <person name="Pimentel G."/>
            <person name="Wasfy M."/>
            <person name="Vinetz J.M."/>
            <person name="Sutton G.G."/>
            <person name="Nierman W.C."/>
            <person name="Fouts D.E."/>
        </authorList>
    </citation>
    <scope>NUCLEOTIDE SEQUENCE [LARGE SCALE GENOMIC DNA]</scope>
    <source>
        <strain evidence="1 2">2006001855</strain>
    </source>
</reference>
<gene>
    <name evidence="1" type="ORF">LEP1GSC038_2080</name>
</gene>
<protein>
    <submittedName>
        <fullName evidence="1">Uncharacterized protein</fullName>
    </submittedName>
</protein>
<sequence>MPLPSILNVKKSTLAENASSFLGISTNPFFRLAQWYRNAVYLIPRF</sequence>
<accession>M6FNI3</accession>
<proteinExistence type="predicted"/>
<evidence type="ECO:0000313" key="2">
    <source>
        <dbReference type="Proteomes" id="UP000012101"/>
    </source>
</evidence>